<name>A0A7X2N4I7_9FIRM</name>
<dbReference type="NCBIfam" id="TIGR00060">
    <property type="entry name" value="L18_bact"/>
    <property type="match status" value="1"/>
</dbReference>
<dbReference type="GO" id="GO:0022625">
    <property type="term" value="C:cytosolic large ribosomal subunit"/>
    <property type="evidence" value="ECO:0007669"/>
    <property type="project" value="TreeGrafter"/>
</dbReference>
<proteinExistence type="inferred from homology"/>
<evidence type="ECO:0000313" key="8">
    <source>
        <dbReference type="EMBL" id="MSS02306.1"/>
    </source>
</evidence>
<dbReference type="GO" id="GO:0006412">
    <property type="term" value="P:translation"/>
    <property type="evidence" value="ECO:0007669"/>
    <property type="project" value="UniProtKB-UniRule"/>
</dbReference>
<sequence length="118" mass="13042">MINKVSRNETRLRRHARVRNKISGTPECPRLNVFRSNAHIHVQIIDDVNGVTLASASSVDMKLENGGNIEAARLVGTEIAKRALEKNIKNVVFDRGGYVYTGRVQALAEAAREAGLEF</sequence>
<dbReference type="GO" id="GO:0008097">
    <property type="term" value="F:5S rRNA binding"/>
    <property type="evidence" value="ECO:0007669"/>
    <property type="project" value="TreeGrafter"/>
</dbReference>
<evidence type="ECO:0000256" key="7">
    <source>
        <dbReference type="HAMAP-Rule" id="MF_01337"/>
    </source>
</evidence>
<keyword evidence="4 7" id="KW-0689">Ribosomal protein</keyword>
<gene>
    <name evidence="7" type="primary">rplR</name>
    <name evidence="8" type="ORF">FYJ50_09440</name>
</gene>
<evidence type="ECO:0000256" key="6">
    <source>
        <dbReference type="ARBA" id="ARBA00035197"/>
    </source>
</evidence>
<evidence type="ECO:0000256" key="2">
    <source>
        <dbReference type="ARBA" id="ARBA00022730"/>
    </source>
</evidence>
<dbReference type="RefSeq" id="WP_154461383.1">
    <property type="nucleotide sequence ID" value="NZ_JAQYTQ010000023.1"/>
</dbReference>
<evidence type="ECO:0000256" key="5">
    <source>
        <dbReference type="ARBA" id="ARBA00023274"/>
    </source>
</evidence>
<protein>
    <recommendedName>
        <fullName evidence="6 7">Large ribosomal subunit protein uL18</fullName>
    </recommendedName>
</protein>
<reference evidence="8 9" key="1">
    <citation type="submission" date="2019-08" db="EMBL/GenBank/DDBJ databases">
        <title>In-depth cultivation of the pig gut microbiome towards novel bacterial diversity and tailored functional studies.</title>
        <authorList>
            <person name="Wylensek D."/>
            <person name="Hitch T.C.A."/>
            <person name="Clavel T."/>
        </authorList>
    </citation>
    <scope>NUCLEOTIDE SEQUENCE [LARGE SCALE GENOMIC DNA]</scope>
    <source>
        <strain evidence="8 9">LKV-178-WT-2G</strain>
    </source>
</reference>
<dbReference type="Gene3D" id="3.30.420.100">
    <property type="match status" value="1"/>
</dbReference>
<comment type="subunit">
    <text evidence="7">Part of the 50S ribosomal subunit; part of the 5S rRNA/L5/L18/L25 subcomplex. Contacts the 5S and 23S rRNAs.</text>
</comment>
<evidence type="ECO:0000313" key="9">
    <source>
        <dbReference type="Proteomes" id="UP000470082"/>
    </source>
</evidence>
<dbReference type="Proteomes" id="UP000470082">
    <property type="component" value="Unassembled WGS sequence"/>
</dbReference>
<dbReference type="InterPro" id="IPR004389">
    <property type="entry name" value="Ribosomal_uL18_bac-type"/>
</dbReference>
<evidence type="ECO:0000256" key="3">
    <source>
        <dbReference type="ARBA" id="ARBA00022884"/>
    </source>
</evidence>
<accession>A0A7X2N4I7</accession>
<dbReference type="InterPro" id="IPR057268">
    <property type="entry name" value="Ribosomal_L18"/>
</dbReference>
<keyword evidence="9" id="KW-1185">Reference proteome</keyword>
<dbReference type="CDD" id="cd00432">
    <property type="entry name" value="Ribosomal_L18_L5e"/>
    <property type="match status" value="1"/>
</dbReference>
<comment type="caution">
    <text evidence="8">The sequence shown here is derived from an EMBL/GenBank/DDBJ whole genome shotgun (WGS) entry which is preliminary data.</text>
</comment>
<dbReference type="HAMAP" id="MF_01337_B">
    <property type="entry name" value="Ribosomal_uL18_B"/>
    <property type="match status" value="1"/>
</dbReference>
<comment type="similarity">
    <text evidence="1 7">Belongs to the universal ribosomal protein uL18 family.</text>
</comment>
<dbReference type="FunFam" id="3.30.420.100:FF:000001">
    <property type="entry name" value="50S ribosomal protein L18"/>
    <property type="match status" value="1"/>
</dbReference>
<keyword evidence="3 7" id="KW-0694">RNA-binding</keyword>
<comment type="function">
    <text evidence="7">This is one of the proteins that bind and probably mediate the attachment of the 5S RNA into the large ribosomal subunit, where it forms part of the central protuberance.</text>
</comment>
<evidence type="ECO:0000256" key="4">
    <source>
        <dbReference type="ARBA" id="ARBA00022980"/>
    </source>
</evidence>
<dbReference type="SUPFAM" id="SSF53137">
    <property type="entry name" value="Translational machinery components"/>
    <property type="match status" value="1"/>
</dbReference>
<dbReference type="PANTHER" id="PTHR12899">
    <property type="entry name" value="39S RIBOSOMAL PROTEIN L18, MITOCHONDRIAL"/>
    <property type="match status" value="1"/>
</dbReference>
<keyword evidence="2 7" id="KW-0699">rRNA-binding</keyword>
<dbReference type="Pfam" id="PF00861">
    <property type="entry name" value="Ribosomal_L18p"/>
    <property type="match status" value="1"/>
</dbReference>
<organism evidence="8 9">
    <name type="scientific">Floccifex porci</name>
    <dbReference type="NCBI Taxonomy" id="2606629"/>
    <lineage>
        <taxon>Bacteria</taxon>
        <taxon>Bacillati</taxon>
        <taxon>Bacillota</taxon>
        <taxon>Erysipelotrichia</taxon>
        <taxon>Erysipelotrichales</taxon>
        <taxon>Erysipelotrichaceae</taxon>
        <taxon>Floccifex</taxon>
    </lineage>
</organism>
<dbReference type="AlphaFoldDB" id="A0A7X2N4I7"/>
<evidence type="ECO:0000256" key="1">
    <source>
        <dbReference type="ARBA" id="ARBA00007116"/>
    </source>
</evidence>
<dbReference type="GO" id="GO:0003735">
    <property type="term" value="F:structural constituent of ribosome"/>
    <property type="evidence" value="ECO:0007669"/>
    <property type="project" value="InterPro"/>
</dbReference>
<keyword evidence="5 7" id="KW-0687">Ribonucleoprotein</keyword>
<dbReference type="EMBL" id="VUMM01000027">
    <property type="protein sequence ID" value="MSS02306.1"/>
    <property type="molecule type" value="Genomic_DNA"/>
</dbReference>
<dbReference type="PANTHER" id="PTHR12899:SF3">
    <property type="entry name" value="LARGE RIBOSOMAL SUBUNIT PROTEIN UL18M"/>
    <property type="match status" value="1"/>
</dbReference>
<dbReference type="InterPro" id="IPR005484">
    <property type="entry name" value="Ribosomal_uL18_bac/plant/anim"/>
</dbReference>